<dbReference type="GO" id="GO:0016020">
    <property type="term" value="C:membrane"/>
    <property type="evidence" value="ECO:0007669"/>
    <property type="project" value="UniProtKB-SubCell"/>
</dbReference>
<proteinExistence type="predicted"/>
<dbReference type="Pfam" id="PF01957">
    <property type="entry name" value="NfeD"/>
    <property type="match status" value="1"/>
</dbReference>
<dbReference type="EMBL" id="AP019376">
    <property type="protein sequence ID" value="BBH88194.1"/>
    <property type="molecule type" value="Genomic_DNA"/>
</dbReference>
<keyword evidence="4 5" id="KW-0472">Membrane</keyword>
<dbReference type="SUPFAM" id="SSF141322">
    <property type="entry name" value="NfeD domain-like"/>
    <property type="match status" value="1"/>
</dbReference>
<dbReference type="Gene3D" id="2.40.50.140">
    <property type="entry name" value="Nucleic acid-binding proteins"/>
    <property type="match status" value="1"/>
</dbReference>
<organism evidence="8">
    <name type="scientific">Thermosporothrix sp. COM3</name>
    <dbReference type="NCBI Taxonomy" id="2490863"/>
    <lineage>
        <taxon>Bacteria</taxon>
        <taxon>Bacillati</taxon>
        <taxon>Chloroflexota</taxon>
        <taxon>Ktedonobacteria</taxon>
        <taxon>Ktedonobacterales</taxon>
        <taxon>Thermosporotrichaceae</taxon>
        <taxon>Thermosporothrix</taxon>
    </lineage>
</organism>
<reference evidence="8" key="1">
    <citation type="submission" date="2018-12" db="EMBL/GenBank/DDBJ databases">
        <title>Novel natural products biosynthetic potential of the class Ktedonobacteria.</title>
        <authorList>
            <person name="Zheng Y."/>
            <person name="Saitou A."/>
            <person name="Wang C.M."/>
            <person name="Toyoda A."/>
            <person name="Minakuchi Y."/>
            <person name="Sekiguchi Y."/>
            <person name="Ueda K."/>
            <person name="Takano H."/>
            <person name="Sakai Y."/>
            <person name="Yokota A."/>
            <person name="Yabe S."/>
        </authorList>
    </citation>
    <scope>NUCLEOTIDE SEQUENCE</scope>
    <source>
        <strain evidence="8">COM3</strain>
    </source>
</reference>
<dbReference type="InterPro" id="IPR012340">
    <property type="entry name" value="NA-bd_OB-fold"/>
</dbReference>
<evidence type="ECO:0000256" key="3">
    <source>
        <dbReference type="ARBA" id="ARBA00022989"/>
    </source>
</evidence>
<dbReference type="InterPro" id="IPR052165">
    <property type="entry name" value="Membrane_assoc_protease"/>
</dbReference>
<dbReference type="Pfam" id="PF24961">
    <property type="entry name" value="NfeD_membrane"/>
    <property type="match status" value="1"/>
</dbReference>
<dbReference type="PANTHER" id="PTHR33507">
    <property type="entry name" value="INNER MEMBRANE PROTEIN YBBJ"/>
    <property type="match status" value="1"/>
</dbReference>
<dbReference type="PANTHER" id="PTHR33507:SF4">
    <property type="entry name" value="NODULATION COMPETITIVENESS PROTEIN NFED"/>
    <property type="match status" value="1"/>
</dbReference>
<feature type="transmembrane region" description="Helical" evidence="5">
    <location>
        <begin position="44"/>
        <end position="75"/>
    </location>
</feature>
<accession>A0A455SSS8</accession>
<dbReference type="AlphaFoldDB" id="A0A455SSS8"/>
<sequence>MLHLIYTFIQDPTVLFLLILVALLGIYAEIANPGTFIPGTIGVLALILFIIGAVALGVNWWGVLFLLLAGGLLIAEANFTSYGLLSLGAAISFVFGILILFNSGGVTHIQPLLVLFGGLIFGGLGLSLALYAMRIRKLPVRSGVESMIGEQVVALGPLRPEGRVKHDGVIWTAVLDTPEVTVNEGSVLEIVAVEGLRLHVRPVLLQQQMMQFEGEAGEQAREEQPRRTEFD</sequence>
<comment type="subcellular location">
    <subcellularLocation>
        <location evidence="1">Membrane</location>
        <topology evidence="1">Multi-pass membrane protein</topology>
    </subcellularLocation>
</comment>
<protein>
    <submittedName>
        <fullName evidence="8">Uncharacterized protein</fullName>
    </submittedName>
</protein>
<feature type="transmembrane region" description="Helical" evidence="5">
    <location>
        <begin position="113"/>
        <end position="133"/>
    </location>
</feature>
<evidence type="ECO:0000256" key="5">
    <source>
        <dbReference type="SAM" id="Phobius"/>
    </source>
</evidence>
<dbReference type="InterPro" id="IPR002810">
    <property type="entry name" value="NfeD-like_C"/>
</dbReference>
<name>A0A455SSS8_9CHLR</name>
<feature type="domain" description="NfeD-like C-terminal" evidence="6">
    <location>
        <begin position="144"/>
        <end position="202"/>
    </location>
</feature>
<keyword evidence="2 5" id="KW-0812">Transmembrane</keyword>
<evidence type="ECO:0000256" key="2">
    <source>
        <dbReference type="ARBA" id="ARBA00022692"/>
    </source>
</evidence>
<keyword evidence="3 5" id="KW-1133">Transmembrane helix</keyword>
<evidence type="ECO:0000256" key="4">
    <source>
        <dbReference type="ARBA" id="ARBA00023136"/>
    </source>
</evidence>
<feature type="transmembrane region" description="Helical" evidence="5">
    <location>
        <begin position="82"/>
        <end position="101"/>
    </location>
</feature>
<evidence type="ECO:0000313" key="8">
    <source>
        <dbReference type="EMBL" id="BBH88194.1"/>
    </source>
</evidence>
<evidence type="ECO:0000256" key="1">
    <source>
        <dbReference type="ARBA" id="ARBA00004141"/>
    </source>
</evidence>
<evidence type="ECO:0000259" key="7">
    <source>
        <dbReference type="Pfam" id="PF24961"/>
    </source>
</evidence>
<gene>
    <name evidence="8" type="ORF">KTC_29450</name>
</gene>
<evidence type="ECO:0000259" key="6">
    <source>
        <dbReference type="Pfam" id="PF01957"/>
    </source>
</evidence>
<feature type="domain" description="NfeD integral membrane" evidence="7">
    <location>
        <begin position="14"/>
        <end position="128"/>
    </location>
</feature>
<dbReference type="InterPro" id="IPR056739">
    <property type="entry name" value="NfeD_membrane"/>
</dbReference>